<name>A0ABT2VVT8_9FLAO</name>
<accession>A0ABT2VVT8</accession>
<evidence type="ECO:0000313" key="1">
    <source>
        <dbReference type="EMBL" id="MCU7613739.1"/>
    </source>
</evidence>
<sequence length="69" mass="7649">MKNLKKLSRNELKTVTAGQVWIAETRCGLTATTTQDWTPQQAAEWRDRVEAINCPTPTYSGPSNNLAAN</sequence>
<comment type="caution">
    <text evidence="1">The sequence shown here is derived from an EMBL/GenBank/DDBJ whole genome shotgun (WGS) entry which is preliminary data.</text>
</comment>
<keyword evidence="2" id="KW-1185">Reference proteome</keyword>
<proteinExistence type="predicted"/>
<reference evidence="2" key="1">
    <citation type="submission" date="2023-07" db="EMBL/GenBank/DDBJ databases">
        <title>Chryseobacterium sp. GMJ5 Genome sequencing and assembly.</title>
        <authorList>
            <person name="Jung Y."/>
        </authorList>
    </citation>
    <scope>NUCLEOTIDE SEQUENCE [LARGE SCALE GENOMIC DNA]</scope>
    <source>
        <strain evidence="2">GMJ5</strain>
    </source>
</reference>
<evidence type="ECO:0000313" key="2">
    <source>
        <dbReference type="Proteomes" id="UP001208114"/>
    </source>
</evidence>
<dbReference type="EMBL" id="JAOTEN010000001">
    <property type="protein sequence ID" value="MCU7613739.1"/>
    <property type="molecule type" value="Genomic_DNA"/>
</dbReference>
<organism evidence="1 2">
    <name type="scientific">Chryseobacterium gilvum</name>
    <dbReference type="NCBI Taxonomy" id="2976534"/>
    <lineage>
        <taxon>Bacteria</taxon>
        <taxon>Pseudomonadati</taxon>
        <taxon>Bacteroidota</taxon>
        <taxon>Flavobacteriia</taxon>
        <taxon>Flavobacteriales</taxon>
        <taxon>Weeksellaceae</taxon>
        <taxon>Chryseobacterium group</taxon>
        <taxon>Chryseobacterium</taxon>
    </lineage>
</organism>
<dbReference type="RefSeq" id="WP_262989581.1">
    <property type="nucleotide sequence ID" value="NZ_JAOTEN010000001.1"/>
</dbReference>
<gene>
    <name evidence="1" type="ORF">N0B16_04745</name>
</gene>
<dbReference type="NCBIfam" id="NF047798">
    <property type="entry name" value="leader_Chryseo"/>
    <property type="match status" value="1"/>
</dbReference>
<dbReference type="InterPro" id="IPR058074">
    <property type="entry name" value="Bacteriocin-like"/>
</dbReference>
<protein>
    <submittedName>
        <fullName evidence="1">Uncharacterized protein</fullName>
    </submittedName>
</protein>
<dbReference type="Proteomes" id="UP001208114">
    <property type="component" value="Unassembled WGS sequence"/>
</dbReference>